<dbReference type="EMBL" id="CM029038">
    <property type="protein sequence ID" value="KAG2654018.1"/>
    <property type="molecule type" value="Genomic_DNA"/>
</dbReference>
<keyword evidence="3" id="KW-1185">Reference proteome</keyword>
<dbReference type="InterPro" id="IPR012337">
    <property type="entry name" value="RNaseH-like_sf"/>
</dbReference>
<dbReference type="SMART" id="SM00597">
    <property type="entry name" value="ZnF_TTF"/>
    <property type="match status" value="1"/>
</dbReference>
<proteinExistence type="predicted"/>
<dbReference type="PANTHER" id="PTHR11697:SF230">
    <property type="entry name" value="ZINC FINGER, MYM DOMAIN CONTAINING 1"/>
    <property type="match status" value="1"/>
</dbReference>
<dbReference type="SUPFAM" id="SSF53098">
    <property type="entry name" value="Ribonuclease H-like"/>
    <property type="match status" value="1"/>
</dbReference>
<dbReference type="AlphaFoldDB" id="A0A8T0X601"/>
<dbReference type="InterPro" id="IPR025398">
    <property type="entry name" value="DUF4371"/>
</dbReference>
<dbReference type="PANTHER" id="PTHR11697">
    <property type="entry name" value="GENERAL TRANSCRIPTION FACTOR 2-RELATED ZINC FINGER PROTEIN"/>
    <property type="match status" value="1"/>
</dbReference>
<name>A0A8T0X601_PANVG</name>
<reference evidence="2" key="1">
    <citation type="submission" date="2020-05" db="EMBL/GenBank/DDBJ databases">
        <title>WGS assembly of Panicum virgatum.</title>
        <authorList>
            <person name="Lovell J.T."/>
            <person name="Jenkins J."/>
            <person name="Shu S."/>
            <person name="Juenger T.E."/>
            <person name="Schmutz J."/>
        </authorList>
    </citation>
    <scope>NUCLEOTIDE SEQUENCE</scope>
    <source>
        <strain evidence="2">AP13</strain>
    </source>
</reference>
<dbReference type="Proteomes" id="UP000823388">
    <property type="component" value="Chromosome 1N"/>
</dbReference>
<sequence>MSEIRVDLEALEHDPGKRIPISRYDVNDRDSVRRRYIELGPCQPKNHDFKYRDIGGRPRRFCPVWFKENKWLEYSVEKGVAFCFICYLFKDRTKCPGGDTFVNGGWRNWHLKSRLKKHIGGVTSAHAEAQEKYDRFTTPRTSIRESFASNTTEYKALYVLRLTWTLKCLRFLLRQGLAFRGHDESEESLNKGNFLELLNWLAGNFDEVDKVVLRNAPQNCKMACHEIQHELIKCCAQETTKLVIEELGGQHFTIPADESADVYQNEQLPVCLRYVDKKGRAVVRFLGIAHVEDTSALTLKAAVEHMLMKYNLTLEMVRGQGYDGASNMKGNANGLKKLIIDESPYAYYVHCFAHQLQLTLVAVAKESGDCTCNSCKKMRMLRMAQAEELIDALELEKVETGRGLNQEMGLGRPCDTRWGSHYKTVMHVISMYPAIRLCIHAHLMQEIFGYTEDLSRALQKKDQDIVNAMELVDLTKFHLQCLREEEGWNGFLERVTSFCVKYNIKVVDMEGPYYPVGRPKRGFYNGAMNYHRLHATRELNDRFDEVNTELLSCMAAFSPLNSFAAYDQVKLVTLATKFYPKDFTTEELSKLPWQLTMYISHVRRDERFKNLKNLCELSVKLVETEKDDQYHVVYKLLKLVLILPVATASVERVFSTMNFVKNKQRNKMGDQYLNNCLVTFIEREFFSQVKDQDIINLFQQGDRRVIL</sequence>
<evidence type="ECO:0000313" key="2">
    <source>
        <dbReference type="EMBL" id="KAG2654018.1"/>
    </source>
</evidence>
<dbReference type="InterPro" id="IPR008906">
    <property type="entry name" value="HATC_C_dom"/>
</dbReference>
<protein>
    <recommendedName>
        <fullName evidence="1">TTF-type domain-containing protein</fullName>
    </recommendedName>
</protein>
<comment type="caution">
    <text evidence="2">The sequence shown here is derived from an EMBL/GenBank/DDBJ whole genome shotgun (WGS) entry which is preliminary data.</text>
</comment>
<dbReference type="GO" id="GO:0046983">
    <property type="term" value="F:protein dimerization activity"/>
    <property type="evidence" value="ECO:0007669"/>
    <property type="project" value="InterPro"/>
</dbReference>
<evidence type="ECO:0000259" key="1">
    <source>
        <dbReference type="SMART" id="SM00597"/>
    </source>
</evidence>
<gene>
    <name evidence="2" type="ORF">PVAP13_1NG539938</name>
</gene>
<organism evidence="2 3">
    <name type="scientific">Panicum virgatum</name>
    <name type="common">Blackwell switchgrass</name>
    <dbReference type="NCBI Taxonomy" id="38727"/>
    <lineage>
        <taxon>Eukaryota</taxon>
        <taxon>Viridiplantae</taxon>
        <taxon>Streptophyta</taxon>
        <taxon>Embryophyta</taxon>
        <taxon>Tracheophyta</taxon>
        <taxon>Spermatophyta</taxon>
        <taxon>Magnoliopsida</taxon>
        <taxon>Liliopsida</taxon>
        <taxon>Poales</taxon>
        <taxon>Poaceae</taxon>
        <taxon>PACMAD clade</taxon>
        <taxon>Panicoideae</taxon>
        <taxon>Panicodae</taxon>
        <taxon>Paniceae</taxon>
        <taxon>Panicinae</taxon>
        <taxon>Panicum</taxon>
        <taxon>Panicum sect. Hiantes</taxon>
    </lineage>
</organism>
<feature type="domain" description="TTF-type" evidence="1">
    <location>
        <begin position="57"/>
        <end position="154"/>
    </location>
</feature>
<evidence type="ECO:0000313" key="3">
    <source>
        <dbReference type="Proteomes" id="UP000823388"/>
    </source>
</evidence>
<dbReference type="InterPro" id="IPR006580">
    <property type="entry name" value="Znf_TTF"/>
</dbReference>
<dbReference type="Pfam" id="PF05699">
    <property type="entry name" value="Dimer_Tnp_hAT"/>
    <property type="match status" value="1"/>
</dbReference>
<dbReference type="InterPro" id="IPR055298">
    <property type="entry name" value="AtLOH3-like"/>
</dbReference>
<dbReference type="Pfam" id="PF14291">
    <property type="entry name" value="DUF4371"/>
    <property type="match status" value="1"/>
</dbReference>
<accession>A0A8T0X601</accession>